<keyword evidence="3" id="KW-0862">Zinc</keyword>
<dbReference type="GO" id="GO:0008270">
    <property type="term" value="F:zinc ion binding"/>
    <property type="evidence" value="ECO:0007669"/>
    <property type="project" value="UniProtKB-KW"/>
</dbReference>
<keyword evidence="1" id="KW-0479">Metal-binding</keyword>
<evidence type="ECO:0000256" key="5">
    <source>
        <dbReference type="SAM" id="MobiDB-lite"/>
    </source>
</evidence>
<dbReference type="EMBL" id="HBUF01065136">
    <property type="protein sequence ID" value="CAG6627368.1"/>
    <property type="molecule type" value="Transcribed_RNA"/>
</dbReference>
<sequence>MSEQKSKTWNYFNKIDKDSAKCTVCEKVISTKGRTSKGLTVHLKTIHKIDPKIQEDEEGIQFAESSRAGTSRAGTSQSFAEPSTSKSESESGPGGVTKKRKITEYFPPRRGIVYGGVGY</sequence>
<dbReference type="InterPro" id="IPR003656">
    <property type="entry name" value="Znf_BED"/>
</dbReference>
<dbReference type="GO" id="GO:0003677">
    <property type="term" value="F:DNA binding"/>
    <property type="evidence" value="ECO:0007669"/>
    <property type="project" value="InterPro"/>
</dbReference>
<evidence type="ECO:0000256" key="4">
    <source>
        <dbReference type="PROSITE-ProRule" id="PRU00027"/>
    </source>
</evidence>
<accession>A0A8D8Q8X2</accession>
<organism evidence="7">
    <name type="scientific">Cacopsylla melanoneura</name>
    <dbReference type="NCBI Taxonomy" id="428564"/>
    <lineage>
        <taxon>Eukaryota</taxon>
        <taxon>Metazoa</taxon>
        <taxon>Ecdysozoa</taxon>
        <taxon>Arthropoda</taxon>
        <taxon>Hexapoda</taxon>
        <taxon>Insecta</taxon>
        <taxon>Pterygota</taxon>
        <taxon>Neoptera</taxon>
        <taxon>Paraneoptera</taxon>
        <taxon>Hemiptera</taxon>
        <taxon>Sternorrhyncha</taxon>
        <taxon>Psylloidea</taxon>
        <taxon>Psyllidae</taxon>
        <taxon>Psyllinae</taxon>
        <taxon>Cacopsylla</taxon>
    </lineage>
</organism>
<evidence type="ECO:0000256" key="1">
    <source>
        <dbReference type="ARBA" id="ARBA00022723"/>
    </source>
</evidence>
<keyword evidence="2 4" id="KW-0863">Zinc-finger</keyword>
<evidence type="ECO:0000313" key="7">
    <source>
        <dbReference type="EMBL" id="CAG6627368.1"/>
    </source>
</evidence>
<dbReference type="AlphaFoldDB" id="A0A8D8Q8X2"/>
<reference evidence="7" key="1">
    <citation type="submission" date="2021-05" db="EMBL/GenBank/DDBJ databases">
        <authorList>
            <person name="Alioto T."/>
            <person name="Alioto T."/>
            <person name="Gomez Garrido J."/>
        </authorList>
    </citation>
    <scope>NUCLEOTIDE SEQUENCE</scope>
</reference>
<evidence type="ECO:0000256" key="2">
    <source>
        <dbReference type="ARBA" id="ARBA00022771"/>
    </source>
</evidence>
<name>A0A8D8Q8X2_9HEMI</name>
<feature type="region of interest" description="Disordered" evidence="5">
    <location>
        <begin position="55"/>
        <end position="102"/>
    </location>
</feature>
<feature type="compositionally biased region" description="Polar residues" evidence="5">
    <location>
        <begin position="63"/>
        <end position="86"/>
    </location>
</feature>
<dbReference type="InterPro" id="IPR036236">
    <property type="entry name" value="Znf_C2H2_sf"/>
</dbReference>
<dbReference type="Pfam" id="PF02892">
    <property type="entry name" value="zf-BED"/>
    <property type="match status" value="1"/>
</dbReference>
<dbReference type="SUPFAM" id="SSF57667">
    <property type="entry name" value="beta-beta-alpha zinc fingers"/>
    <property type="match status" value="1"/>
</dbReference>
<evidence type="ECO:0000256" key="3">
    <source>
        <dbReference type="ARBA" id="ARBA00022833"/>
    </source>
</evidence>
<evidence type="ECO:0000259" key="6">
    <source>
        <dbReference type="PROSITE" id="PS50808"/>
    </source>
</evidence>
<dbReference type="SMART" id="SM00614">
    <property type="entry name" value="ZnF_BED"/>
    <property type="match status" value="1"/>
</dbReference>
<proteinExistence type="predicted"/>
<feature type="domain" description="BED-type" evidence="6">
    <location>
        <begin position="3"/>
        <end position="54"/>
    </location>
</feature>
<dbReference type="PROSITE" id="PS50808">
    <property type="entry name" value="ZF_BED"/>
    <property type="match status" value="1"/>
</dbReference>
<protein>
    <recommendedName>
        <fullName evidence="6">BED-type domain-containing protein</fullName>
    </recommendedName>
</protein>